<feature type="region of interest" description="Disordered" evidence="1">
    <location>
        <begin position="44"/>
        <end position="75"/>
    </location>
</feature>
<gene>
    <name evidence="3" type="primary">LOC114912965</name>
</gene>
<dbReference type="RefSeq" id="XP_029117347.1">
    <property type="nucleotide sequence ID" value="XM_029261514.1"/>
</dbReference>
<feature type="compositionally biased region" description="Basic residues" evidence="1">
    <location>
        <begin position="44"/>
        <end position="56"/>
    </location>
</feature>
<dbReference type="OrthoDB" id="673931at2759"/>
<sequence length="109" mass="12704">MNYHMNKIDSTLSELLNMLVTAEGTLKSSRDTVLAMERIFSKRKSSFKKKKKPTKKQKNEVKPKKQVPKKTDNKGKYFHCNVEGHWKRNCPAYLATVKSRKKDELSEES</sequence>
<dbReference type="SUPFAM" id="SSF57756">
    <property type="entry name" value="Retrovirus zinc finger-like domains"/>
    <property type="match status" value="1"/>
</dbReference>
<reference evidence="3" key="1">
    <citation type="submission" date="2025-08" db="UniProtKB">
        <authorList>
            <consortium name="RefSeq"/>
        </authorList>
    </citation>
    <scope>IDENTIFICATION</scope>
</reference>
<dbReference type="AlphaFoldDB" id="A0A8N4ER19"/>
<dbReference type="GO" id="GO:0003676">
    <property type="term" value="F:nucleic acid binding"/>
    <property type="evidence" value="ECO:0007669"/>
    <property type="project" value="InterPro"/>
</dbReference>
<feature type="compositionally biased region" description="Basic and acidic residues" evidence="1">
    <location>
        <begin position="57"/>
        <end position="75"/>
    </location>
</feature>
<proteinExistence type="predicted"/>
<evidence type="ECO:0000313" key="3">
    <source>
        <dbReference type="RefSeq" id="XP_029117347.1"/>
    </source>
</evidence>
<dbReference type="InterPro" id="IPR036875">
    <property type="entry name" value="Znf_CCHC_sf"/>
</dbReference>
<keyword evidence="2" id="KW-1185">Reference proteome</keyword>
<evidence type="ECO:0000256" key="1">
    <source>
        <dbReference type="SAM" id="MobiDB-lite"/>
    </source>
</evidence>
<dbReference type="Proteomes" id="UP000504607">
    <property type="component" value="Unplaced"/>
</dbReference>
<evidence type="ECO:0000313" key="2">
    <source>
        <dbReference type="Proteomes" id="UP000504607"/>
    </source>
</evidence>
<organism evidence="2 3">
    <name type="scientific">Elaeis guineensis var. tenera</name>
    <name type="common">Oil palm</name>
    <dbReference type="NCBI Taxonomy" id="51953"/>
    <lineage>
        <taxon>Eukaryota</taxon>
        <taxon>Viridiplantae</taxon>
        <taxon>Streptophyta</taxon>
        <taxon>Embryophyta</taxon>
        <taxon>Tracheophyta</taxon>
        <taxon>Spermatophyta</taxon>
        <taxon>Magnoliopsida</taxon>
        <taxon>Liliopsida</taxon>
        <taxon>Arecaceae</taxon>
        <taxon>Arecoideae</taxon>
        <taxon>Cocoseae</taxon>
        <taxon>Elaeidinae</taxon>
        <taxon>Elaeis</taxon>
    </lineage>
</organism>
<accession>A0A8N4ER19</accession>
<name>A0A8N4ER19_ELAGV</name>
<dbReference type="GO" id="GO:0008270">
    <property type="term" value="F:zinc ion binding"/>
    <property type="evidence" value="ECO:0007669"/>
    <property type="project" value="InterPro"/>
</dbReference>
<protein>
    <submittedName>
        <fullName evidence="3">Uncharacterized protein LOC114912965</fullName>
    </submittedName>
</protein>